<keyword evidence="11" id="KW-1185">Reference proteome</keyword>
<dbReference type="InterPro" id="IPR012760">
    <property type="entry name" value="RNA_pol_sigma_RpoD_C"/>
</dbReference>
<evidence type="ECO:0000259" key="8">
    <source>
        <dbReference type="PROSITE" id="PS00715"/>
    </source>
</evidence>
<keyword evidence="3 6" id="KW-0731">Sigma factor</keyword>
<dbReference type="InterPro" id="IPR009042">
    <property type="entry name" value="RNA_pol_sigma70_r1_2"/>
</dbReference>
<protein>
    <recommendedName>
        <fullName evidence="6">RNA polymerase sigma factor SigA</fullName>
    </recommendedName>
</protein>
<evidence type="ECO:0000313" key="11">
    <source>
        <dbReference type="Proteomes" id="UP001331664"/>
    </source>
</evidence>
<dbReference type="InterPro" id="IPR050239">
    <property type="entry name" value="Sigma-70_RNA_pol_init_factors"/>
</dbReference>
<comment type="subunit">
    <text evidence="6">Interacts transiently with the RNA polymerase catalytic core.</text>
</comment>
<dbReference type="PROSITE" id="PS00715">
    <property type="entry name" value="SIGMA70_1"/>
    <property type="match status" value="1"/>
</dbReference>
<dbReference type="NCBIfam" id="NF004208">
    <property type="entry name" value="PRK05658.1"/>
    <property type="match status" value="1"/>
</dbReference>
<evidence type="ECO:0000256" key="6">
    <source>
        <dbReference type="HAMAP-Rule" id="MF_00963"/>
    </source>
</evidence>
<reference evidence="10 11" key="1">
    <citation type="submission" date="2024-01" db="EMBL/GenBank/DDBJ databases">
        <title>Campylobacter porcellus sp. nov.</title>
        <authorList>
            <person name="Papic B."/>
            <person name="Gruntar I."/>
        </authorList>
    </citation>
    <scope>NUCLEOTIDE SEQUENCE [LARGE SCALE GENOMIC DNA]</scope>
    <source>
        <strain evidence="10 11">CX2-4855-23</strain>
    </source>
</reference>
<proteinExistence type="inferred from homology"/>
<dbReference type="Pfam" id="PF04545">
    <property type="entry name" value="Sigma70_r4"/>
    <property type="match status" value="1"/>
</dbReference>
<feature type="region of interest" description="Sigma-70 factor domain-3" evidence="6">
    <location>
        <begin position="462"/>
        <end position="538"/>
    </location>
</feature>
<evidence type="ECO:0000256" key="3">
    <source>
        <dbReference type="ARBA" id="ARBA00023082"/>
    </source>
</evidence>
<dbReference type="PROSITE" id="PS00716">
    <property type="entry name" value="SIGMA70_2"/>
    <property type="match status" value="1"/>
</dbReference>
<feature type="region of interest" description="Sigma-70 factor domain-2" evidence="6">
    <location>
        <begin position="383"/>
        <end position="453"/>
    </location>
</feature>
<comment type="function">
    <text evidence="6">Sigma factors are initiation factors that promote the attachment of RNA polymerase to specific initiation sites and are then released. This sigma factor is the primary sigma factor during exponential growth.</text>
</comment>
<sequence>MSAAKEIFAQIEELFRENAKSYVTFEQLVRLFDKAPTAGMIKKIESIAELYKIQLTSAVEAAKQKTIQEAKRSSTLDQQKSSDANLEDEFDLSSETDLLEWSRSDSPVRMYLREMGQIPLLSKEEEIEISKKIELGEDIIIDAFCSVPYLIDFILDYKEPLINRERRVKELFKSFDEEDNEEEEDIEESYNEDEEIEDSKKQPKKLDKRAEKVIESFKALEKAKKDWLKIASKQNISVENEADLLSKLNLTFKKKVLKDKLMDLGPTSKLINEIVKSIETALKSDVDFDKELKRLEYRLPMFSAELRKNHQQILKDITKLSKEDVISRVPEATMVSTYMEIKKLFQTKEASKTGFNLDPKDLKNILDQIKKGKNISDDAKAKMAKSNLRLVVSIAKKYTNRGLPFLDLIQEGNIGLMKAVDKFEYKKGFKFSTYATWWIRQAISRAIADQARTIRIPIHMIETINRINKINRKYIQEEGKEPDVSIIAKEVGLSIDKVKQVIKITKEPISLEAPIGSEDDGKYGDFVEDKSSLSPMEQILKADLKEQIDEVLDQLNDREKAVIRMRFGLLEDESDRTLEEIGKELNVTRERVRQIESSAIKKLKHPKVGRKLKNYIEG</sequence>
<comment type="similarity">
    <text evidence="6">Belongs to the sigma-70 factor family. RpoD/SigA subfamily.</text>
</comment>
<dbReference type="InterPro" id="IPR007627">
    <property type="entry name" value="RNA_pol_sigma70_r2"/>
</dbReference>
<comment type="subcellular location">
    <subcellularLocation>
        <location evidence="6">Cytoplasm</location>
    </subcellularLocation>
</comment>
<dbReference type="Proteomes" id="UP001331664">
    <property type="component" value="Unassembled WGS sequence"/>
</dbReference>
<dbReference type="Gene3D" id="1.10.10.10">
    <property type="entry name" value="Winged helix-like DNA-binding domain superfamily/Winged helix DNA-binding domain"/>
    <property type="match status" value="2"/>
</dbReference>
<dbReference type="PANTHER" id="PTHR30603">
    <property type="entry name" value="RNA POLYMERASE SIGMA FACTOR RPO"/>
    <property type="match status" value="1"/>
</dbReference>
<dbReference type="PRINTS" id="PR00046">
    <property type="entry name" value="SIGMA70FCT"/>
</dbReference>
<evidence type="ECO:0000259" key="9">
    <source>
        <dbReference type="PROSITE" id="PS00716"/>
    </source>
</evidence>
<keyword evidence="5 6" id="KW-0804">Transcription</keyword>
<feature type="compositionally biased region" description="Acidic residues" evidence="7">
    <location>
        <begin position="179"/>
        <end position="197"/>
    </location>
</feature>
<feature type="DNA-binding region" description="H-T-H motif" evidence="6">
    <location>
        <begin position="578"/>
        <end position="597"/>
    </location>
</feature>
<feature type="region of interest" description="Disordered" evidence="7">
    <location>
        <begin position="179"/>
        <end position="203"/>
    </location>
</feature>
<dbReference type="HAMAP" id="MF_00963">
    <property type="entry name" value="Sigma70_RpoD_SigA"/>
    <property type="match status" value="1"/>
</dbReference>
<dbReference type="InterPro" id="IPR007624">
    <property type="entry name" value="RNA_pol_sigma70_r3"/>
</dbReference>
<dbReference type="CDD" id="cd06171">
    <property type="entry name" value="Sigma70_r4"/>
    <property type="match status" value="1"/>
</dbReference>
<comment type="caution">
    <text evidence="10">The sequence shown here is derived from an EMBL/GenBank/DDBJ whole genome shotgun (WGS) entry which is preliminary data.</text>
</comment>
<feature type="domain" description="RNA polymerase sigma-70" evidence="8">
    <location>
        <begin position="407"/>
        <end position="420"/>
    </location>
</feature>
<evidence type="ECO:0000256" key="7">
    <source>
        <dbReference type="SAM" id="MobiDB-lite"/>
    </source>
</evidence>
<dbReference type="NCBIfam" id="TIGR02937">
    <property type="entry name" value="sigma70-ECF"/>
    <property type="match status" value="1"/>
</dbReference>
<gene>
    <name evidence="10" type="primary">rpoD</name>
    <name evidence="6" type="synonym">sigA</name>
    <name evidence="10" type="ORF">V2I23_07170</name>
</gene>
<dbReference type="Gene3D" id="1.10.601.10">
    <property type="entry name" value="RNA Polymerase Primary Sigma Factor"/>
    <property type="match status" value="1"/>
</dbReference>
<dbReference type="Pfam" id="PF04539">
    <property type="entry name" value="Sigma70_r3"/>
    <property type="match status" value="1"/>
</dbReference>
<evidence type="ECO:0000256" key="4">
    <source>
        <dbReference type="ARBA" id="ARBA00023125"/>
    </source>
</evidence>
<dbReference type="InterPro" id="IPR007630">
    <property type="entry name" value="RNA_pol_sigma70_r4"/>
</dbReference>
<comment type="caution">
    <text evidence="6">Lacks conserved residue(s) required for the propagation of feature annotation.</text>
</comment>
<dbReference type="RefSeq" id="WP_330518209.1">
    <property type="nucleotide sequence ID" value="NZ_JAZBRD010000012.1"/>
</dbReference>
<keyword evidence="1 6" id="KW-0963">Cytoplasm</keyword>
<dbReference type="SUPFAM" id="SSF88659">
    <property type="entry name" value="Sigma3 and sigma4 domains of RNA polymerase sigma factors"/>
    <property type="match status" value="2"/>
</dbReference>
<dbReference type="PANTHER" id="PTHR30603:SF60">
    <property type="entry name" value="RNA POLYMERASE SIGMA FACTOR RPOD"/>
    <property type="match status" value="1"/>
</dbReference>
<dbReference type="InterPro" id="IPR000943">
    <property type="entry name" value="RNA_pol_sigma70"/>
</dbReference>
<dbReference type="Pfam" id="PF00140">
    <property type="entry name" value="Sigma70_r1_2"/>
    <property type="match status" value="1"/>
</dbReference>
<evidence type="ECO:0000256" key="5">
    <source>
        <dbReference type="ARBA" id="ARBA00023163"/>
    </source>
</evidence>
<keyword evidence="2 6" id="KW-0805">Transcription regulation</keyword>
<dbReference type="EMBL" id="JAZBRD010000012">
    <property type="protein sequence ID" value="MEE3745071.1"/>
    <property type="molecule type" value="Genomic_DNA"/>
</dbReference>
<accession>A0ABU7M5S1</accession>
<name>A0ABU7M5S1_9BACT</name>
<dbReference type="InterPro" id="IPR036388">
    <property type="entry name" value="WH-like_DNA-bd_sf"/>
</dbReference>
<feature type="short sequence motif" description="Interaction with polymerase core subunit RpoC" evidence="6">
    <location>
        <begin position="407"/>
        <end position="410"/>
    </location>
</feature>
<dbReference type="NCBIfam" id="TIGR02393">
    <property type="entry name" value="RpoD_Cterm"/>
    <property type="match status" value="1"/>
</dbReference>
<dbReference type="Pfam" id="PF04542">
    <property type="entry name" value="Sigma70_r2"/>
    <property type="match status" value="1"/>
</dbReference>
<dbReference type="InterPro" id="IPR028630">
    <property type="entry name" value="Sigma70_RpoD"/>
</dbReference>
<dbReference type="SUPFAM" id="SSF88946">
    <property type="entry name" value="Sigma2 domain of RNA polymerase sigma factors"/>
    <property type="match status" value="1"/>
</dbReference>
<dbReference type="InterPro" id="IPR014284">
    <property type="entry name" value="RNA_pol_sigma-70_dom"/>
</dbReference>
<feature type="domain" description="RNA polymerase sigma-70" evidence="9">
    <location>
        <begin position="577"/>
        <end position="603"/>
    </location>
</feature>
<evidence type="ECO:0000313" key="10">
    <source>
        <dbReference type="EMBL" id="MEE3745071.1"/>
    </source>
</evidence>
<dbReference type="InterPro" id="IPR013325">
    <property type="entry name" value="RNA_pol_sigma_r2"/>
</dbReference>
<evidence type="ECO:0000256" key="2">
    <source>
        <dbReference type="ARBA" id="ARBA00023015"/>
    </source>
</evidence>
<dbReference type="InterPro" id="IPR013324">
    <property type="entry name" value="RNA_pol_sigma_r3/r4-like"/>
</dbReference>
<keyword evidence="4 6" id="KW-0238">DNA-binding</keyword>
<evidence type="ECO:0000256" key="1">
    <source>
        <dbReference type="ARBA" id="ARBA00022490"/>
    </source>
</evidence>
<organism evidence="10 11">
    <name type="scientific">Campylobacter porcelli</name>
    <dbReference type="NCBI Taxonomy" id="1660073"/>
    <lineage>
        <taxon>Bacteria</taxon>
        <taxon>Pseudomonadati</taxon>
        <taxon>Campylobacterota</taxon>
        <taxon>Epsilonproteobacteria</taxon>
        <taxon>Campylobacterales</taxon>
        <taxon>Campylobacteraceae</taxon>
        <taxon>Campylobacter</taxon>
    </lineage>
</organism>